<dbReference type="AlphaFoldDB" id="A0AAN6MXB5"/>
<comment type="caution">
    <text evidence="1">The sequence shown here is derived from an EMBL/GenBank/DDBJ whole genome shotgun (WGS) entry which is preliminary data.</text>
</comment>
<dbReference type="Proteomes" id="UP001303473">
    <property type="component" value="Unassembled WGS sequence"/>
</dbReference>
<proteinExistence type="predicted"/>
<organism evidence="1 2">
    <name type="scientific">Diplogelasinospora grovesii</name>
    <dbReference type="NCBI Taxonomy" id="303347"/>
    <lineage>
        <taxon>Eukaryota</taxon>
        <taxon>Fungi</taxon>
        <taxon>Dikarya</taxon>
        <taxon>Ascomycota</taxon>
        <taxon>Pezizomycotina</taxon>
        <taxon>Sordariomycetes</taxon>
        <taxon>Sordariomycetidae</taxon>
        <taxon>Sordariales</taxon>
        <taxon>Diplogelasinosporaceae</taxon>
        <taxon>Diplogelasinospora</taxon>
    </lineage>
</organism>
<gene>
    <name evidence="1" type="ORF">QBC46DRAFT_358887</name>
</gene>
<reference evidence="2" key="1">
    <citation type="journal article" date="2023" name="Mol. Phylogenet. Evol.">
        <title>Genome-scale phylogeny and comparative genomics of the fungal order Sordariales.</title>
        <authorList>
            <person name="Hensen N."/>
            <person name="Bonometti L."/>
            <person name="Westerberg I."/>
            <person name="Brannstrom I.O."/>
            <person name="Guillou S."/>
            <person name="Cros-Aarteil S."/>
            <person name="Calhoun S."/>
            <person name="Haridas S."/>
            <person name="Kuo A."/>
            <person name="Mondo S."/>
            <person name="Pangilinan J."/>
            <person name="Riley R."/>
            <person name="LaButti K."/>
            <person name="Andreopoulos B."/>
            <person name="Lipzen A."/>
            <person name="Chen C."/>
            <person name="Yan M."/>
            <person name="Daum C."/>
            <person name="Ng V."/>
            <person name="Clum A."/>
            <person name="Steindorff A."/>
            <person name="Ohm R.A."/>
            <person name="Martin F."/>
            <person name="Silar P."/>
            <person name="Natvig D.O."/>
            <person name="Lalanne C."/>
            <person name="Gautier V."/>
            <person name="Ament-Velasquez S.L."/>
            <person name="Kruys A."/>
            <person name="Hutchinson M.I."/>
            <person name="Powell A.J."/>
            <person name="Barry K."/>
            <person name="Miller A.N."/>
            <person name="Grigoriev I.V."/>
            <person name="Debuchy R."/>
            <person name="Gladieux P."/>
            <person name="Hiltunen Thoren M."/>
            <person name="Johannesson H."/>
        </authorList>
    </citation>
    <scope>NUCLEOTIDE SEQUENCE [LARGE SCALE GENOMIC DNA]</scope>
    <source>
        <strain evidence="2">CBS 340.73</strain>
    </source>
</reference>
<keyword evidence="2" id="KW-1185">Reference proteome</keyword>
<dbReference type="EMBL" id="MU853974">
    <property type="protein sequence ID" value="KAK3934601.1"/>
    <property type="molecule type" value="Genomic_DNA"/>
</dbReference>
<accession>A0AAN6MXB5</accession>
<protein>
    <submittedName>
        <fullName evidence="1">Uncharacterized protein</fullName>
    </submittedName>
</protein>
<evidence type="ECO:0000313" key="1">
    <source>
        <dbReference type="EMBL" id="KAK3934601.1"/>
    </source>
</evidence>
<evidence type="ECO:0000313" key="2">
    <source>
        <dbReference type="Proteomes" id="UP001303473"/>
    </source>
</evidence>
<name>A0AAN6MXB5_9PEZI</name>
<sequence length="71" mass="7949">MIISNVFIATKLADYLRNKGVQPPHVRRILHTGEPFYKGLRPLYKSVFPNASVAPLACASVECKVMAFPEF</sequence>